<protein>
    <recommendedName>
        <fullName evidence="2">No apical meristem-associated C-terminal domain-containing protein</fullName>
    </recommendedName>
</protein>
<feature type="domain" description="No apical meristem-associated C-terminal" evidence="2">
    <location>
        <begin position="27"/>
        <end position="115"/>
    </location>
</feature>
<accession>A0A4P9W8I7</accession>
<dbReference type="EMBL" id="KZ996726">
    <property type="protein sequence ID" value="RKO88422.1"/>
    <property type="molecule type" value="Genomic_DNA"/>
</dbReference>
<gene>
    <name evidence="3" type="ORF">BDK51DRAFT_51316</name>
</gene>
<dbReference type="Pfam" id="PF14303">
    <property type="entry name" value="NAM-associated"/>
    <property type="match status" value="1"/>
</dbReference>
<dbReference type="Proteomes" id="UP000269721">
    <property type="component" value="Unassembled WGS sequence"/>
</dbReference>
<evidence type="ECO:0000313" key="4">
    <source>
        <dbReference type="Proteomes" id="UP000269721"/>
    </source>
</evidence>
<proteinExistence type="predicted"/>
<dbReference type="AlphaFoldDB" id="A0A4P9W8I7"/>
<evidence type="ECO:0000256" key="1">
    <source>
        <dbReference type="SAM" id="MobiDB-lite"/>
    </source>
</evidence>
<keyword evidence="4" id="KW-1185">Reference proteome</keyword>
<organism evidence="3 4">
    <name type="scientific">Blyttiomyces helicus</name>
    <dbReference type="NCBI Taxonomy" id="388810"/>
    <lineage>
        <taxon>Eukaryota</taxon>
        <taxon>Fungi</taxon>
        <taxon>Fungi incertae sedis</taxon>
        <taxon>Chytridiomycota</taxon>
        <taxon>Chytridiomycota incertae sedis</taxon>
        <taxon>Chytridiomycetes</taxon>
        <taxon>Chytridiomycetes incertae sedis</taxon>
        <taxon>Blyttiomyces</taxon>
    </lineage>
</organism>
<name>A0A4P9W8I7_9FUNG</name>
<feature type="region of interest" description="Disordered" evidence="1">
    <location>
        <begin position="1"/>
        <end position="59"/>
    </location>
</feature>
<sequence>MLKPPSARIGAAPDLKCRPSRAGADASPPPASDTEDVEERPKPTARPTGRKAAKAAKKLEQEETAVIIEGHKEMIAIAKEKNKRLANLVMLAIMRKDILNLPDIVWAFYRRKQRKYVAEMSEDEEDVGDQD</sequence>
<dbReference type="InterPro" id="IPR029466">
    <property type="entry name" value="NAM-associated_C"/>
</dbReference>
<reference evidence="4" key="1">
    <citation type="journal article" date="2018" name="Nat. Microbiol.">
        <title>Leveraging single-cell genomics to expand the fungal tree of life.</title>
        <authorList>
            <person name="Ahrendt S.R."/>
            <person name="Quandt C.A."/>
            <person name="Ciobanu D."/>
            <person name="Clum A."/>
            <person name="Salamov A."/>
            <person name="Andreopoulos B."/>
            <person name="Cheng J.F."/>
            <person name="Woyke T."/>
            <person name="Pelin A."/>
            <person name="Henrissat B."/>
            <person name="Reynolds N.K."/>
            <person name="Benny G.L."/>
            <person name="Smith M.E."/>
            <person name="James T.Y."/>
            <person name="Grigoriev I.V."/>
        </authorList>
    </citation>
    <scope>NUCLEOTIDE SEQUENCE [LARGE SCALE GENOMIC DNA]</scope>
</reference>
<evidence type="ECO:0000313" key="3">
    <source>
        <dbReference type="EMBL" id="RKO88422.1"/>
    </source>
</evidence>
<evidence type="ECO:0000259" key="2">
    <source>
        <dbReference type="Pfam" id="PF14303"/>
    </source>
</evidence>